<dbReference type="Proteomes" id="UP001408789">
    <property type="component" value="Unassembled WGS sequence"/>
</dbReference>
<dbReference type="Gene3D" id="3.90.1410.10">
    <property type="entry name" value="set domain protein methyltransferase, domain 1"/>
    <property type="match status" value="1"/>
</dbReference>
<keyword evidence="4" id="KW-1185">Reference proteome</keyword>
<name>A0AAP0DVJ6_9ASTR</name>
<feature type="chain" id="PRO_5044711444" evidence="1">
    <location>
        <begin position="18"/>
        <end position="147"/>
    </location>
</feature>
<protein>
    <submittedName>
        <fullName evidence="3">Uncharacterized protein</fullName>
    </submittedName>
</protein>
<dbReference type="AlphaFoldDB" id="A0AAP0DVJ6"/>
<dbReference type="EMBL" id="JBCNJP010001919">
    <property type="protein sequence ID" value="KAK9050420.1"/>
    <property type="molecule type" value="Genomic_DNA"/>
</dbReference>
<dbReference type="EMBL" id="JBCNJP010000003">
    <property type="protein sequence ID" value="KAK9080135.1"/>
    <property type="molecule type" value="Genomic_DNA"/>
</dbReference>
<evidence type="ECO:0000256" key="1">
    <source>
        <dbReference type="SAM" id="SignalP"/>
    </source>
</evidence>
<proteinExistence type="predicted"/>
<accession>A0AAP0DVJ6</accession>
<keyword evidence="1" id="KW-0732">Signal</keyword>
<gene>
    <name evidence="3" type="ORF">SSX86_001810</name>
    <name evidence="2" type="ORF">SSX86_030612</name>
</gene>
<evidence type="ECO:0000313" key="2">
    <source>
        <dbReference type="EMBL" id="KAK9050420.1"/>
    </source>
</evidence>
<organism evidence="3 4">
    <name type="scientific">Deinandra increscens subsp. villosa</name>
    <dbReference type="NCBI Taxonomy" id="3103831"/>
    <lineage>
        <taxon>Eukaryota</taxon>
        <taxon>Viridiplantae</taxon>
        <taxon>Streptophyta</taxon>
        <taxon>Embryophyta</taxon>
        <taxon>Tracheophyta</taxon>
        <taxon>Spermatophyta</taxon>
        <taxon>Magnoliopsida</taxon>
        <taxon>eudicotyledons</taxon>
        <taxon>Gunneridae</taxon>
        <taxon>Pentapetalae</taxon>
        <taxon>asterids</taxon>
        <taxon>campanulids</taxon>
        <taxon>Asterales</taxon>
        <taxon>Asteraceae</taxon>
        <taxon>Asteroideae</taxon>
        <taxon>Heliantheae alliance</taxon>
        <taxon>Madieae</taxon>
        <taxon>Madiinae</taxon>
        <taxon>Deinandra</taxon>
    </lineage>
</organism>
<reference evidence="3 4" key="1">
    <citation type="submission" date="2024-04" db="EMBL/GenBank/DDBJ databases">
        <title>The reference genome of an endangered Asteraceae, Deinandra increscens subsp. villosa, native to the Central Coast of California.</title>
        <authorList>
            <person name="Guilliams M."/>
            <person name="Hasenstab-Lehman K."/>
            <person name="Meyer R."/>
            <person name="Mcevoy S."/>
        </authorList>
    </citation>
    <scope>NUCLEOTIDE SEQUENCE [LARGE SCALE GENOMIC DNA]</scope>
    <source>
        <tissue evidence="3">Leaf</tissue>
    </source>
</reference>
<feature type="signal peptide" evidence="1">
    <location>
        <begin position="1"/>
        <end position="17"/>
    </location>
</feature>
<evidence type="ECO:0000313" key="3">
    <source>
        <dbReference type="EMBL" id="KAK9080135.1"/>
    </source>
</evidence>
<sequence>MFAFLLLHCVLPKRAWALLDYDGKVLCRREQEIKILSDNCMTNKDNDLSGAIHISDEAIRYLDMLPTTFGNPVWFSEDELLELRGTTLFSATELQKTCLHSLYDEKVKELVKMLLILDGDSERLPEVAVKGPTSVNFFFSHVRVGQK</sequence>
<evidence type="ECO:0000313" key="4">
    <source>
        <dbReference type="Proteomes" id="UP001408789"/>
    </source>
</evidence>
<comment type="caution">
    <text evidence="3">The sequence shown here is derived from an EMBL/GenBank/DDBJ whole genome shotgun (WGS) entry which is preliminary data.</text>
</comment>
<dbReference type="InterPro" id="IPR046341">
    <property type="entry name" value="SET_dom_sf"/>
</dbReference>
<dbReference type="SUPFAM" id="SSF82199">
    <property type="entry name" value="SET domain"/>
    <property type="match status" value="1"/>
</dbReference>